<proteinExistence type="predicted"/>
<evidence type="ECO:0000313" key="5">
    <source>
        <dbReference type="EMBL" id="AIH03827.1"/>
    </source>
</evidence>
<dbReference type="AlphaFoldDB" id="A0A075WYT7"/>
<evidence type="ECO:0000256" key="3">
    <source>
        <dbReference type="PROSITE-ProRule" id="PRU00703"/>
    </source>
</evidence>
<evidence type="ECO:0000259" key="4">
    <source>
        <dbReference type="PROSITE" id="PS51371"/>
    </source>
</evidence>
<reference evidence="5 6" key="1">
    <citation type="journal article" date="2015" name="Genome Announc.">
        <title>Genome Sequence of a Sulfate-Reducing Thermophilic Bacterium, Thermodesulfobacterium commune DSM 2178T (Phylum Thermodesulfobacteria).</title>
        <authorList>
            <person name="Bhatnagar S."/>
            <person name="Badger J.H."/>
            <person name="Madupu R."/>
            <person name="Khouri H.M."/>
            <person name="O'Connor E.M."/>
            <person name="Robb F.T."/>
            <person name="Ward N.L."/>
            <person name="Eisen J.A."/>
        </authorList>
    </citation>
    <scope>NUCLEOTIDE SEQUENCE [LARGE SCALE GENOMIC DNA]</scope>
    <source>
        <strain evidence="5 6">DSM 2178</strain>
    </source>
</reference>
<dbReference type="GO" id="GO:0050660">
    <property type="term" value="F:flavin adenine dinucleotide binding"/>
    <property type="evidence" value="ECO:0007669"/>
    <property type="project" value="InterPro"/>
</dbReference>
<dbReference type="InterPro" id="IPR051676">
    <property type="entry name" value="UPF0053_domain"/>
</dbReference>
<dbReference type="STRING" id="289377.HL41_02930"/>
<evidence type="ECO:0000313" key="6">
    <source>
        <dbReference type="Proteomes" id="UP000028481"/>
    </source>
</evidence>
<dbReference type="InterPro" id="IPR000644">
    <property type="entry name" value="CBS_dom"/>
</dbReference>
<dbReference type="PANTHER" id="PTHR43099:SF5">
    <property type="entry name" value="HLYC_CORC FAMILY TRANSPORTER"/>
    <property type="match status" value="1"/>
</dbReference>
<dbReference type="PANTHER" id="PTHR43099">
    <property type="entry name" value="UPF0053 PROTEIN YRKA"/>
    <property type="match status" value="1"/>
</dbReference>
<dbReference type="InterPro" id="IPR036318">
    <property type="entry name" value="FAD-bd_PCMH-like_sf"/>
</dbReference>
<dbReference type="PROSITE" id="PS51371">
    <property type="entry name" value="CBS"/>
    <property type="match status" value="1"/>
</dbReference>
<dbReference type="SMART" id="SM01091">
    <property type="entry name" value="CorC_HlyC"/>
    <property type="match status" value="1"/>
</dbReference>
<dbReference type="KEGG" id="tcm:HL41_02930"/>
<dbReference type="SUPFAM" id="SSF56176">
    <property type="entry name" value="FAD-binding/transporter-associated domain-like"/>
    <property type="match status" value="1"/>
</dbReference>
<keyword evidence="1" id="KW-0677">Repeat</keyword>
<dbReference type="eggNOG" id="COG1253">
    <property type="taxonomic scope" value="Bacteria"/>
</dbReference>
<evidence type="ECO:0000256" key="2">
    <source>
        <dbReference type="ARBA" id="ARBA00023122"/>
    </source>
</evidence>
<sequence>MGIDYLSEFLKKFFRIPSKPSEISEIEEDIREVLEDYKEEKVVSEFEERLILNLINLKAVEVREITINRQDLVGFDLNYSWEEVLNIISRHPFSFYPVYQNHLDNLLGYVAIRDLLRGINQKIFMWQDWIVKKPLIIPENISLMQAMEKMLEKQTDVAFVVDQLSELTGMIRLKDILYEIIKSTPCCPAPDPQGWLLVPGTFKVREIENCLGITLPKGDFETISGLIIYHLKRIPTSGERVFLPFLEAEIIKSDGKKIELLKVRKKDEKLVQP</sequence>
<dbReference type="SUPFAM" id="SSF54631">
    <property type="entry name" value="CBS-domain pair"/>
    <property type="match status" value="1"/>
</dbReference>
<dbReference type="Proteomes" id="UP000028481">
    <property type="component" value="Chromosome"/>
</dbReference>
<dbReference type="InterPro" id="IPR044751">
    <property type="entry name" value="Ion_transp-like_CBS"/>
</dbReference>
<organism evidence="5 6">
    <name type="scientific">Thermodesulfobacterium commune DSM 2178</name>
    <dbReference type="NCBI Taxonomy" id="289377"/>
    <lineage>
        <taxon>Bacteria</taxon>
        <taxon>Pseudomonadati</taxon>
        <taxon>Thermodesulfobacteriota</taxon>
        <taxon>Thermodesulfobacteria</taxon>
        <taxon>Thermodesulfobacteriales</taxon>
        <taxon>Thermodesulfobacteriaceae</taxon>
        <taxon>Thermodesulfobacterium</taxon>
    </lineage>
</organism>
<keyword evidence="6" id="KW-1185">Reference proteome</keyword>
<dbReference type="Gene3D" id="3.30.465.10">
    <property type="match status" value="1"/>
</dbReference>
<keyword evidence="2 3" id="KW-0129">CBS domain</keyword>
<dbReference type="RefSeq" id="WP_038062076.1">
    <property type="nucleotide sequence ID" value="NZ_CP008796.1"/>
</dbReference>
<evidence type="ECO:0000256" key="1">
    <source>
        <dbReference type="ARBA" id="ARBA00022737"/>
    </source>
</evidence>
<accession>A0A075WYT7</accession>
<protein>
    <recommendedName>
        <fullName evidence="4">CBS domain-containing protein</fullName>
    </recommendedName>
</protein>
<gene>
    <name evidence="5" type="ORF">HL41_02930</name>
</gene>
<dbReference type="SMART" id="SM00116">
    <property type="entry name" value="CBS"/>
    <property type="match status" value="2"/>
</dbReference>
<name>A0A075WYT7_9BACT</name>
<dbReference type="OrthoDB" id="9798188at2"/>
<feature type="domain" description="CBS" evidence="4">
    <location>
        <begin position="130"/>
        <end position="186"/>
    </location>
</feature>
<dbReference type="InterPro" id="IPR005170">
    <property type="entry name" value="Transptr-assoc_dom"/>
</dbReference>
<dbReference type="HOGENOM" id="CLU_015237_3_0_0"/>
<dbReference type="InterPro" id="IPR046342">
    <property type="entry name" value="CBS_dom_sf"/>
</dbReference>
<dbReference type="Pfam" id="PF00571">
    <property type="entry name" value="CBS"/>
    <property type="match status" value="2"/>
</dbReference>
<dbReference type="CDD" id="cd04590">
    <property type="entry name" value="CBS_pair_CorC_HlyC_assoc"/>
    <property type="match status" value="1"/>
</dbReference>
<dbReference type="PaxDb" id="289377-HL41_02930"/>
<dbReference type="EMBL" id="CP008796">
    <property type="protein sequence ID" value="AIH03827.1"/>
    <property type="molecule type" value="Genomic_DNA"/>
</dbReference>
<dbReference type="Pfam" id="PF03471">
    <property type="entry name" value="CorC_HlyC"/>
    <property type="match status" value="1"/>
</dbReference>
<dbReference type="Gene3D" id="3.10.580.10">
    <property type="entry name" value="CBS-domain"/>
    <property type="match status" value="1"/>
</dbReference>
<dbReference type="InterPro" id="IPR016169">
    <property type="entry name" value="FAD-bd_PCMH_sub2"/>
</dbReference>